<proteinExistence type="predicted"/>
<reference evidence="1" key="1">
    <citation type="submission" date="2014-09" db="EMBL/GenBank/DDBJ databases">
        <authorList>
            <person name="Magalhaes I.L.F."/>
            <person name="Oliveira U."/>
            <person name="Santos F.R."/>
            <person name="Vidigal T.H.D.A."/>
            <person name="Brescovit A.D."/>
            <person name="Santos A.J."/>
        </authorList>
    </citation>
    <scope>NUCLEOTIDE SEQUENCE</scope>
    <source>
        <tissue evidence="1">Shoot tissue taken approximately 20 cm above the soil surface</tissue>
    </source>
</reference>
<name>A0A0A8XYN9_ARUDO</name>
<organism evidence="1">
    <name type="scientific">Arundo donax</name>
    <name type="common">Giant reed</name>
    <name type="synonym">Donax arundinaceus</name>
    <dbReference type="NCBI Taxonomy" id="35708"/>
    <lineage>
        <taxon>Eukaryota</taxon>
        <taxon>Viridiplantae</taxon>
        <taxon>Streptophyta</taxon>
        <taxon>Embryophyta</taxon>
        <taxon>Tracheophyta</taxon>
        <taxon>Spermatophyta</taxon>
        <taxon>Magnoliopsida</taxon>
        <taxon>Liliopsida</taxon>
        <taxon>Poales</taxon>
        <taxon>Poaceae</taxon>
        <taxon>PACMAD clade</taxon>
        <taxon>Arundinoideae</taxon>
        <taxon>Arundineae</taxon>
        <taxon>Arundo</taxon>
    </lineage>
</organism>
<dbReference type="AlphaFoldDB" id="A0A0A8XYN9"/>
<dbReference type="EMBL" id="GBRH01281073">
    <property type="protein sequence ID" value="JAD16822.1"/>
    <property type="molecule type" value="Transcribed_RNA"/>
</dbReference>
<evidence type="ECO:0000313" key="1">
    <source>
        <dbReference type="EMBL" id="JAD16822.1"/>
    </source>
</evidence>
<accession>A0A0A8XYN9</accession>
<sequence length="41" mass="4470">MRSEANVASDKALALSMFLTPRLQMAGWDGMTVEQVKMIAA</sequence>
<protein>
    <submittedName>
        <fullName evidence="1">Uncharacterized protein</fullName>
    </submittedName>
</protein>
<reference evidence="1" key="2">
    <citation type="journal article" date="2015" name="Data Brief">
        <title>Shoot transcriptome of the giant reed, Arundo donax.</title>
        <authorList>
            <person name="Barrero R.A."/>
            <person name="Guerrero F.D."/>
            <person name="Moolhuijzen P."/>
            <person name="Goolsby J.A."/>
            <person name="Tidwell J."/>
            <person name="Bellgard S.E."/>
            <person name="Bellgard M.I."/>
        </authorList>
    </citation>
    <scope>NUCLEOTIDE SEQUENCE</scope>
    <source>
        <tissue evidence="1">Shoot tissue taken approximately 20 cm above the soil surface</tissue>
    </source>
</reference>